<dbReference type="PANTHER" id="PTHR43603:SF1">
    <property type="entry name" value="ZINC-REGULATED GTPASE METALLOPROTEIN ACTIVATOR 1"/>
    <property type="match status" value="1"/>
</dbReference>
<evidence type="ECO:0000256" key="7">
    <source>
        <dbReference type="SAM" id="SignalP"/>
    </source>
</evidence>
<dbReference type="Gene3D" id="3.30.1220.10">
    <property type="entry name" value="CobW-like, C-terminal domain"/>
    <property type="match status" value="1"/>
</dbReference>
<dbReference type="InterPro" id="IPR011629">
    <property type="entry name" value="CobW-like_C"/>
</dbReference>
<dbReference type="InterPro" id="IPR027417">
    <property type="entry name" value="P-loop_NTPase"/>
</dbReference>
<comment type="similarity">
    <text evidence="4">Belongs to the SIMIBI class G3E GTPase family. ZNG1 subfamily.</text>
</comment>
<keyword evidence="10" id="KW-1185">Reference proteome</keyword>
<keyword evidence="1" id="KW-0547">Nucleotide-binding</keyword>
<evidence type="ECO:0000256" key="2">
    <source>
        <dbReference type="ARBA" id="ARBA00022801"/>
    </source>
</evidence>
<dbReference type="Pfam" id="PF07683">
    <property type="entry name" value="CobW_C"/>
    <property type="match status" value="1"/>
</dbReference>
<comment type="caution">
    <text evidence="9">The sequence shown here is derived from an EMBL/GenBank/DDBJ whole genome shotgun (WGS) entry which is preliminary data.</text>
</comment>
<dbReference type="SUPFAM" id="SSF52540">
    <property type="entry name" value="P-loop containing nucleoside triphosphate hydrolases"/>
    <property type="match status" value="1"/>
</dbReference>
<comment type="catalytic activity">
    <reaction evidence="5">
        <text>GTP + H2O = GDP + phosphate + H(+)</text>
        <dbReference type="Rhea" id="RHEA:19669"/>
        <dbReference type="ChEBI" id="CHEBI:15377"/>
        <dbReference type="ChEBI" id="CHEBI:15378"/>
        <dbReference type="ChEBI" id="CHEBI:37565"/>
        <dbReference type="ChEBI" id="CHEBI:43474"/>
        <dbReference type="ChEBI" id="CHEBI:58189"/>
    </reaction>
    <physiologicalReaction direction="left-to-right" evidence="5">
        <dbReference type="Rhea" id="RHEA:19670"/>
    </physiologicalReaction>
</comment>
<feature type="region of interest" description="Disordered" evidence="6">
    <location>
        <begin position="313"/>
        <end position="433"/>
    </location>
</feature>
<dbReference type="EMBL" id="JBBJCI010000151">
    <property type="protein sequence ID" value="KAK7242060.1"/>
    <property type="molecule type" value="Genomic_DNA"/>
</dbReference>
<evidence type="ECO:0000256" key="5">
    <source>
        <dbReference type="ARBA" id="ARBA00049117"/>
    </source>
</evidence>
<feature type="compositionally biased region" description="Basic and acidic residues" evidence="6">
    <location>
        <begin position="421"/>
        <end position="433"/>
    </location>
</feature>
<proteinExistence type="inferred from homology"/>
<dbReference type="InterPro" id="IPR036627">
    <property type="entry name" value="CobW-likC_sf"/>
</dbReference>
<evidence type="ECO:0000256" key="6">
    <source>
        <dbReference type="SAM" id="MobiDB-lite"/>
    </source>
</evidence>
<organism evidence="9 10">
    <name type="scientific">Aureococcus anophagefferens</name>
    <name type="common">Harmful bloom alga</name>
    <dbReference type="NCBI Taxonomy" id="44056"/>
    <lineage>
        <taxon>Eukaryota</taxon>
        <taxon>Sar</taxon>
        <taxon>Stramenopiles</taxon>
        <taxon>Ochrophyta</taxon>
        <taxon>Pelagophyceae</taxon>
        <taxon>Pelagomonadales</taxon>
        <taxon>Pelagomonadaceae</taxon>
        <taxon>Aureococcus</taxon>
    </lineage>
</organism>
<feature type="signal peptide" evidence="7">
    <location>
        <begin position="1"/>
        <end position="17"/>
    </location>
</feature>
<dbReference type="CDD" id="cd03112">
    <property type="entry name" value="CobW-like"/>
    <property type="match status" value="1"/>
</dbReference>
<feature type="chain" id="PRO_5046301728" evidence="7">
    <location>
        <begin position="18"/>
        <end position="610"/>
    </location>
</feature>
<dbReference type="InterPro" id="IPR051927">
    <property type="entry name" value="Zn_Chap_cDPG_Synth"/>
</dbReference>
<dbReference type="SUPFAM" id="SSF90002">
    <property type="entry name" value="Hypothetical protein YjiA, C-terminal domain"/>
    <property type="match status" value="1"/>
</dbReference>
<dbReference type="Pfam" id="PF02492">
    <property type="entry name" value="cobW"/>
    <property type="match status" value="1"/>
</dbReference>
<dbReference type="InterPro" id="IPR003495">
    <property type="entry name" value="CobW/HypB/UreG_nucleotide-bd"/>
</dbReference>
<accession>A0ABR1G0N0</accession>
<evidence type="ECO:0000256" key="3">
    <source>
        <dbReference type="ARBA" id="ARBA00023186"/>
    </source>
</evidence>
<evidence type="ECO:0000313" key="10">
    <source>
        <dbReference type="Proteomes" id="UP001363151"/>
    </source>
</evidence>
<evidence type="ECO:0000313" key="9">
    <source>
        <dbReference type="EMBL" id="KAK7242060.1"/>
    </source>
</evidence>
<dbReference type="PANTHER" id="PTHR43603">
    <property type="entry name" value="COBW DOMAIN-CONTAINING PROTEIN DDB_G0274527"/>
    <property type="match status" value="1"/>
</dbReference>
<evidence type="ECO:0000256" key="1">
    <source>
        <dbReference type="ARBA" id="ARBA00022741"/>
    </source>
</evidence>
<feature type="compositionally biased region" description="Basic and acidic residues" evidence="6">
    <location>
        <begin position="318"/>
        <end position="342"/>
    </location>
</feature>
<keyword evidence="2" id="KW-0378">Hydrolase</keyword>
<sequence>MAPVTLVLASIMGRSAALALPKAARLARRPSLGRLLSASGGAVAEEKKVPVTLLSGFLGAGKTSLLQSLLKTAASDADLKLGVVVNDMAAVNIDAKLVHSPFEGSGKDQPAEFVEIGDGCVCCTMADELFSTLAQLSGVSAAKGYAYDHIVVEATGVAEPRNLRDQFQDAEAAGMPLLESVALDTLVTVVDSAAFLAAYAETSPIKDRPDLAAASKDDPLASLLHRFDGSSMRAVVDLLVEQVECADVVLLNKADLVTDEQMARLRTIISALNANAKVYTCEHGEAKLDRVLAVAGAEGAAGLGPVDEHKVAVAASKASHDHAHAAKDEEAHSHAAKEEKAHAHAAAEPCADAACTDPTHDHSHSSHDHARAEQEASHDHSHSSHDHARAEQEDRASHDHSHSAHDHSDGEPCADAACTDPTHDHSHSGHDGHWKERFGIESFVYARRRPFAPSRLGAVLRELPADVSAALGGEAPAAAGASDLGAALATLVRSKGFLWLASSHDAAYYWSHAGAFFNAELLGRWWATLPEEHWPEDLKPSILADFDGDSPDGDRRQEIVFIGADLLAKRGTIEAALDGCLLTDDELAAYRGADDAALEALFPSDLKIKA</sequence>
<feature type="compositionally biased region" description="Low complexity" evidence="6">
    <location>
        <begin position="344"/>
        <end position="354"/>
    </location>
</feature>
<evidence type="ECO:0000259" key="8">
    <source>
        <dbReference type="SMART" id="SM00833"/>
    </source>
</evidence>
<dbReference type="Gene3D" id="3.40.50.300">
    <property type="entry name" value="P-loop containing nucleotide triphosphate hydrolases"/>
    <property type="match status" value="1"/>
</dbReference>
<protein>
    <submittedName>
        <fullName evidence="9">ATP binding protein</fullName>
    </submittedName>
</protein>
<feature type="compositionally biased region" description="Basic and acidic residues" evidence="6">
    <location>
        <begin position="358"/>
        <end position="410"/>
    </location>
</feature>
<evidence type="ECO:0000256" key="4">
    <source>
        <dbReference type="ARBA" id="ARBA00034320"/>
    </source>
</evidence>
<feature type="domain" description="CobW C-terminal" evidence="8">
    <location>
        <begin position="440"/>
        <end position="581"/>
    </location>
</feature>
<keyword evidence="7" id="KW-0732">Signal</keyword>
<dbReference type="SMART" id="SM00833">
    <property type="entry name" value="CobW_C"/>
    <property type="match status" value="1"/>
</dbReference>
<reference evidence="9 10" key="1">
    <citation type="submission" date="2024-03" db="EMBL/GenBank/DDBJ databases">
        <title>Aureococcus anophagefferens CCMP1851 and Kratosvirus quantuckense: Draft genome of a second virus-susceptible host strain in the model system.</title>
        <authorList>
            <person name="Chase E."/>
            <person name="Truchon A.R."/>
            <person name="Schepens W."/>
            <person name="Wilhelm S.W."/>
        </authorList>
    </citation>
    <scope>NUCLEOTIDE SEQUENCE [LARGE SCALE GENOMIC DNA]</scope>
    <source>
        <strain evidence="9 10">CCMP1851</strain>
    </source>
</reference>
<gene>
    <name evidence="9" type="ORF">SO694_00018461</name>
</gene>
<name>A0ABR1G0N0_AURAN</name>
<dbReference type="Proteomes" id="UP001363151">
    <property type="component" value="Unassembled WGS sequence"/>
</dbReference>
<keyword evidence="3" id="KW-0143">Chaperone</keyword>